<comment type="caution">
    <text evidence="9">The sequence shown here is derived from an EMBL/GenBank/DDBJ whole genome shotgun (WGS) entry which is preliminary data.</text>
</comment>
<keyword evidence="4" id="KW-0472">Membrane</keyword>
<dbReference type="RefSeq" id="WP_003012133.1">
    <property type="nucleotide sequence ID" value="NZ_GG668636.1"/>
</dbReference>
<dbReference type="Pfam" id="PF07980">
    <property type="entry name" value="SusD_RagB"/>
    <property type="match status" value="1"/>
</dbReference>
<dbReference type="AlphaFoldDB" id="C2FTH8"/>
<organism evidence="9 10">
    <name type="scientific">Sphingobacterium spiritivorum ATCC 33300</name>
    <dbReference type="NCBI Taxonomy" id="525372"/>
    <lineage>
        <taxon>Bacteria</taxon>
        <taxon>Pseudomonadati</taxon>
        <taxon>Bacteroidota</taxon>
        <taxon>Sphingobacteriia</taxon>
        <taxon>Sphingobacteriales</taxon>
        <taxon>Sphingobacteriaceae</taxon>
        <taxon>Sphingobacterium</taxon>
    </lineage>
</organism>
<feature type="domain" description="SusD-like N-terminal" evidence="8">
    <location>
        <begin position="95"/>
        <end position="224"/>
    </location>
</feature>
<evidence type="ECO:0000259" key="7">
    <source>
        <dbReference type="Pfam" id="PF07980"/>
    </source>
</evidence>
<dbReference type="Pfam" id="PF14322">
    <property type="entry name" value="SusD-like_3"/>
    <property type="match status" value="1"/>
</dbReference>
<keyword evidence="3 6" id="KW-0732">Signal</keyword>
<dbReference type="InterPro" id="IPR033985">
    <property type="entry name" value="SusD-like_N"/>
</dbReference>
<protein>
    <submittedName>
        <fullName evidence="9">SusD family protein</fullName>
    </submittedName>
</protein>
<dbReference type="Gene3D" id="1.25.40.390">
    <property type="match status" value="1"/>
</dbReference>
<dbReference type="InterPro" id="IPR011990">
    <property type="entry name" value="TPR-like_helical_dom_sf"/>
</dbReference>
<dbReference type="GO" id="GO:0009279">
    <property type="term" value="C:cell outer membrane"/>
    <property type="evidence" value="ECO:0007669"/>
    <property type="project" value="UniProtKB-SubCell"/>
</dbReference>
<evidence type="ECO:0000256" key="3">
    <source>
        <dbReference type="ARBA" id="ARBA00022729"/>
    </source>
</evidence>
<sequence length="504" mass="56302">MNKNTLFRILILTTLLVSSFSCTKLDEKAVSILTPEQYFKTEADADASVMGIYSLLANADSYGRRLVMVLQLLGDDCDIGDIGTQSSRIQLNSFRHDSSNQDILAVWRTAYLGIGAANAAIDGIPAVTMNETKKAALIAEARLLRALYYYHLVQLFGDIPYIGEYVSDPSKVTNINKTPAEKVYENIIADCDFAIKNLPDTYSGSVKARPTKGSAHTLLASVYMILKRWPEAAEQAEIVIKNASTYQYGLVQDYQNLWKADLGYQSEHIWVVDFAGKITGENNANVDYTAPMTGVRDADMLGWSVIVPSTGMYSSVSDEDYRKKVSFLTQTPVKGVMTPYQKWKWPRIHMAKWCLYPGKNASAEGSDSDNKYVIFRYAEVLLMAAEAINEANGGPTSAAYSYINAVRARARYTPEGSRSYPADLQSGMSQDAFRQAVREERRVELAFEWKRWYDLKRWGVIVEAFNGATAYESQPNVKSFHALLPIPQEEIGRNANLLPQNPGY</sequence>
<evidence type="ECO:0000259" key="8">
    <source>
        <dbReference type="Pfam" id="PF14322"/>
    </source>
</evidence>
<accession>C2FTH8</accession>
<evidence type="ECO:0000256" key="1">
    <source>
        <dbReference type="ARBA" id="ARBA00004442"/>
    </source>
</evidence>
<evidence type="ECO:0000313" key="9">
    <source>
        <dbReference type="EMBL" id="EEI93781.1"/>
    </source>
</evidence>
<feature type="domain" description="RagB/SusD" evidence="7">
    <location>
        <begin position="336"/>
        <end position="504"/>
    </location>
</feature>
<keyword evidence="5" id="KW-0998">Cell outer membrane</keyword>
<proteinExistence type="inferred from homology"/>
<dbReference type="Proteomes" id="UP000006241">
    <property type="component" value="Unassembled WGS sequence"/>
</dbReference>
<evidence type="ECO:0000256" key="5">
    <source>
        <dbReference type="ARBA" id="ARBA00023237"/>
    </source>
</evidence>
<reference evidence="9 10" key="1">
    <citation type="submission" date="2009-01" db="EMBL/GenBank/DDBJ databases">
        <authorList>
            <person name="Qin X."/>
            <person name="Bachman B."/>
            <person name="Battles P."/>
            <person name="Bell A."/>
            <person name="Bess C."/>
            <person name="Bickham C."/>
            <person name="Chaboub L."/>
            <person name="Chen D."/>
            <person name="Coyle M."/>
            <person name="Deiros D.R."/>
            <person name="Dinh H."/>
            <person name="Forbes L."/>
            <person name="Fowler G."/>
            <person name="Francisco L."/>
            <person name="Fu Q."/>
            <person name="Gubbala S."/>
            <person name="Hale W."/>
            <person name="Han Y."/>
            <person name="Hemphill L."/>
            <person name="Highlander S.K."/>
            <person name="Hirani K."/>
            <person name="Hogues M."/>
            <person name="Jackson L."/>
            <person name="Jakkamsetti A."/>
            <person name="Javaid M."/>
            <person name="Jiang H."/>
            <person name="Korchina V."/>
            <person name="Kovar C."/>
            <person name="Lara F."/>
            <person name="Lee S."/>
            <person name="Mata R."/>
            <person name="Mathew T."/>
            <person name="Moen C."/>
            <person name="Morales K."/>
            <person name="Munidasa M."/>
            <person name="Nazareth L."/>
            <person name="Ngo R."/>
            <person name="Nguyen L."/>
            <person name="Okwuonu G."/>
            <person name="Ongeri F."/>
            <person name="Patil S."/>
            <person name="Petrosino J."/>
            <person name="Pham C."/>
            <person name="Pham P."/>
            <person name="Pu L.-L."/>
            <person name="Puazo M."/>
            <person name="Raj R."/>
            <person name="Reid J."/>
            <person name="Rouhana J."/>
            <person name="Saada N."/>
            <person name="Shang Y."/>
            <person name="Simmons D."/>
            <person name="Thornton R."/>
            <person name="Warren J."/>
            <person name="Weissenberger G."/>
            <person name="Zhang J."/>
            <person name="Zhang L."/>
            <person name="Zhou C."/>
            <person name="Zhu D."/>
            <person name="Muzny D."/>
            <person name="Worley K."/>
            <person name="Gibbs R."/>
        </authorList>
    </citation>
    <scope>NUCLEOTIDE SEQUENCE [LARGE SCALE GENOMIC DNA]</scope>
    <source>
        <strain evidence="9 10">ATCC 33300</strain>
    </source>
</reference>
<comment type="subcellular location">
    <subcellularLocation>
        <location evidence="1">Cell outer membrane</location>
    </subcellularLocation>
</comment>
<evidence type="ECO:0000256" key="4">
    <source>
        <dbReference type="ARBA" id="ARBA00023136"/>
    </source>
</evidence>
<feature type="chain" id="PRO_5002912057" evidence="6">
    <location>
        <begin position="24"/>
        <end position="504"/>
    </location>
</feature>
<comment type="similarity">
    <text evidence="2">Belongs to the SusD family.</text>
</comment>
<dbReference type="CDD" id="cd08977">
    <property type="entry name" value="SusD"/>
    <property type="match status" value="1"/>
</dbReference>
<dbReference type="SUPFAM" id="SSF48452">
    <property type="entry name" value="TPR-like"/>
    <property type="match status" value="1"/>
</dbReference>
<dbReference type="EMBL" id="ACHB01000013">
    <property type="protein sequence ID" value="EEI93781.1"/>
    <property type="molecule type" value="Genomic_DNA"/>
</dbReference>
<name>C2FTH8_SPHSI</name>
<feature type="signal peptide" evidence="6">
    <location>
        <begin position="1"/>
        <end position="23"/>
    </location>
</feature>
<evidence type="ECO:0000256" key="2">
    <source>
        <dbReference type="ARBA" id="ARBA00006275"/>
    </source>
</evidence>
<dbReference type="InterPro" id="IPR012944">
    <property type="entry name" value="SusD_RagB_dom"/>
</dbReference>
<evidence type="ECO:0000256" key="6">
    <source>
        <dbReference type="SAM" id="SignalP"/>
    </source>
</evidence>
<dbReference type="HOGENOM" id="CLU_015553_1_4_10"/>
<gene>
    <name evidence="9" type="ORF">HMPREF0765_0634</name>
</gene>
<dbReference type="PROSITE" id="PS51257">
    <property type="entry name" value="PROKAR_LIPOPROTEIN"/>
    <property type="match status" value="1"/>
</dbReference>
<evidence type="ECO:0000313" key="10">
    <source>
        <dbReference type="Proteomes" id="UP000006241"/>
    </source>
</evidence>